<dbReference type="Pfam" id="PF13855">
    <property type="entry name" value="LRR_8"/>
    <property type="match status" value="2"/>
</dbReference>
<dbReference type="FunFam" id="3.80.10.10:FF:000299">
    <property type="entry name" value="Piriformospora indica-insensitive protein 2"/>
    <property type="match status" value="1"/>
</dbReference>
<feature type="signal peptide" evidence="24">
    <location>
        <begin position="1"/>
        <end position="18"/>
    </location>
</feature>
<dbReference type="InterPro" id="IPR013210">
    <property type="entry name" value="LRR_N_plant-typ"/>
</dbReference>
<dbReference type="GO" id="GO:0009414">
    <property type="term" value="P:response to water deprivation"/>
    <property type="evidence" value="ECO:0007669"/>
    <property type="project" value="UniProtKB-ARBA"/>
</dbReference>
<reference evidence="26 27" key="1">
    <citation type="submission" date="2012-08" db="EMBL/GenBank/DDBJ databases">
        <title>Oryza genome evolution.</title>
        <authorList>
            <person name="Wing R.A."/>
        </authorList>
    </citation>
    <scope>NUCLEOTIDE SEQUENCE</scope>
</reference>
<reference evidence="26" key="3">
    <citation type="submission" date="2015-04" db="UniProtKB">
        <authorList>
            <consortium name="EnsemblPlants"/>
        </authorList>
    </citation>
    <scope>IDENTIFICATION</scope>
</reference>
<dbReference type="InterPro" id="IPR017441">
    <property type="entry name" value="Protein_kinase_ATP_BS"/>
</dbReference>
<dbReference type="GO" id="GO:0005524">
    <property type="term" value="F:ATP binding"/>
    <property type="evidence" value="ECO:0007669"/>
    <property type="project" value="UniProtKB-UniRule"/>
</dbReference>
<dbReference type="InterPro" id="IPR000719">
    <property type="entry name" value="Prot_kinase_dom"/>
</dbReference>
<keyword evidence="14" id="KW-0418">Kinase</keyword>
<evidence type="ECO:0000256" key="18">
    <source>
        <dbReference type="ARBA" id="ARBA00023170"/>
    </source>
</evidence>
<dbReference type="Gene3D" id="3.80.10.10">
    <property type="entry name" value="Ribonuclease Inhibitor"/>
    <property type="match status" value="4"/>
</dbReference>
<dbReference type="HOGENOM" id="CLU_000288_22_2_1"/>
<evidence type="ECO:0000256" key="14">
    <source>
        <dbReference type="ARBA" id="ARBA00022777"/>
    </source>
</evidence>
<dbReference type="FunFam" id="3.30.200.20:FF:000260">
    <property type="entry name" value="LRR receptor-like serine/threonine-protein kinase RPK2"/>
    <property type="match status" value="1"/>
</dbReference>
<feature type="binding site" evidence="22">
    <location>
        <position position="704"/>
    </location>
    <ligand>
        <name>ATP</name>
        <dbReference type="ChEBI" id="CHEBI:30616"/>
    </ligand>
</feature>
<evidence type="ECO:0000256" key="12">
    <source>
        <dbReference type="ARBA" id="ARBA00022737"/>
    </source>
</evidence>
<dbReference type="EnsemblPlants" id="LPERR01G00190.1">
    <property type="protein sequence ID" value="LPERR01G00190.1"/>
    <property type="gene ID" value="LPERR01G00190"/>
</dbReference>
<dbReference type="PROSITE" id="PS00107">
    <property type="entry name" value="PROTEIN_KINASE_ATP"/>
    <property type="match status" value="1"/>
</dbReference>
<organism evidence="26 27">
    <name type="scientific">Leersia perrieri</name>
    <dbReference type="NCBI Taxonomy" id="77586"/>
    <lineage>
        <taxon>Eukaryota</taxon>
        <taxon>Viridiplantae</taxon>
        <taxon>Streptophyta</taxon>
        <taxon>Embryophyta</taxon>
        <taxon>Tracheophyta</taxon>
        <taxon>Spermatophyta</taxon>
        <taxon>Magnoliopsida</taxon>
        <taxon>Liliopsida</taxon>
        <taxon>Poales</taxon>
        <taxon>Poaceae</taxon>
        <taxon>BOP clade</taxon>
        <taxon>Oryzoideae</taxon>
        <taxon>Oryzeae</taxon>
        <taxon>Oryzinae</taxon>
        <taxon>Leersia</taxon>
    </lineage>
</organism>
<dbReference type="eggNOG" id="ENOG502QSHG">
    <property type="taxonomic scope" value="Eukaryota"/>
</dbReference>
<keyword evidence="12" id="KW-0677">Repeat</keyword>
<comment type="catalytic activity">
    <reaction evidence="21">
        <text>L-seryl-[protein] + ATP = O-phospho-L-seryl-[protein] + ADP + H(+)</text>
        <dbReference type="Rhea" id="RHEA:17989"/>
        <dbReference type="Rhea" id="RHEA-COMP:9863"/>
        <dbReference type="Rhea" id="RHEA-COMP:11604"/>
        <dbReference type="ChEBI" id="CHEBI:15378"/>
        <dbReference type="ChEBI" id="CHEBI:29999"/>
        <dbReference type="ChEBI" id="CHEBI:30616"/>
        <dbReference type="ChEBI" id="CHEBI:83421"/>
        <dbReference type="ChEBI" id="CHEBI:456216"/>
        <dbReference type="EC" id="2.7.11.1"/>
    </reaction>
</comment>
<dbReference type="EC" id="2.7.11.1" evidence="3"/>
<dbReference type="InterPro" id="IPR032675">
    <property type="entry name" value="LRR_dom_sf"/>
</dbReference>
<comment type="catalytic activity">
    <reaction evidence="20">
        <text>L-threonyl-[protein] + ATP = O-phospho-L-threonyl-[protein] + ADP + H(+)</text>
        <dbReference type="Rhea" id="RHEA:46608"/>
        <dbReference type="Rhea" id="RHEA-COMP:11060"/>
        <dbReference type="Rhea" id="RHEA-COMP:11605"/>
        <dbReference type="ChEBI" id="CHEBI:15378"/>
        <dbReference type="ChEBI" id="CHEBI:30013"/>
        <dbReference type="ChEBI" id="CHEBI:30616"/>
        <dbReference type="ChEBI" id="CHEBI:61977"/>
        <dbReference type="ChEBI" id="CHEBI:456216"/>
        <dbReference type="EC" id="2.7.11.1"/>
    </reaction>
</comment>
<keyword evidence="27" id="KW-1185">Reference proteome</keyword>
<keyword evidence="8" id="KW-0433">Leucine-rich repeat</keyword>
<comment type="subcellular location">
    <subcellularLocation>
        <location evidence="1">Cell membrane</location>
        <topology evidence="1">Single-pass type I membrane protein</topology>
    </subcellularLocation>
</comment>
<evidence type="ECO:0000256" key="19">
    <source>
        <dbReference type="ARBA" id="ARBA00023180"/>
    </source>
</evidence>
<evidence type="ECO:0000256" key="4">
    <source>
        <dbReference type="ARBA" id="ARBA00022473"/>
    </source>
</evidence>
<evidence type="ECO:0000256" key="20">
    <source>
        <dbReference type="ARBA" id="ARBA00047899"/>
    </source>
</evidence>
<evidence type="ECO:0000256" key="10">
    <source>
        <dbReference type="ARBA" id="ARBA00022692"/>
    </source>
</evidence>
<keyword evidence="19" id="KW-0325">Glycoprotein</keyword>
<keyword evidence="18" id="KW-0675">Receptor</keyword>
<evidence type="ECO:0000256" key="9">
    <source>
        <dbReference type="ARBA" id="ARBA00022679"/>
    </source>
</evidence>
<dbReference type="CDD" id="cd14066">
    <property type="entry name" value="STKc_IRAK"/>
    <property type="match status" value="1"/>
</dbReference>
<feature type="transmembrane region" description="Helical" evidence="23">
    <location>
        <begin position="614"/>
        <end position="637"/>
    </location>
</feature>
<dbReference type="SMART" id="SM00369">
    <property type="entry name" value="LRR_TYP"/>
    <property type="match status" value="3"/>
</dbReference>
<dbReference type="SUPFAM" id="SSF52058">
    <property type="entry name" value="L domain-like"/>
    <property type="match status" value="2"/>
</dbReference>
<dbReference type="SUPFAM" id="SSF56112">
    <property type="entry name" value="Protein kinase-like (PK-like)"/>
    <property type="match status" value="1"/>
</dbReference>
<dbReference type="Proteomes" id="UP000032180">
    <property type="component" value="Chromosome 1"/>
</dbReference>
<keyword evidence="13 22" id="KW-0547">Nucleotide-binding</keyword>
<sequence length="954" mass="102327">MAAPLLFLLLRMLIIVVAAPLPSSADTDDLAALLALKDAVTRDPDSVLAAWSNSTTANYCLWRGVSCRPNSTSVAAIDLPSASLSGFLPNSLPPRLHRLDLSGNNFSGAIPATYLAASSTLRSLDLTSNRLSGPLPAACRSQSLTYLRLAGNLITAQIPADLAQCRSLRLLDLSRNILEGAIPSSLAALAALRVLDVSRNSLTDRIPPQLSACRDLAVLVLSATSPGEFNAFLGDLPPQLLAIPALQILWAPGANIDGRLPSSRNGSSSSCALRAVNLAQNYISGSLPPWLKDCPDLAYLDLSSNSFSGPMPAGLKMGCITYLNVSRNSLSGHLLPTASSVETDRRCPSRLINDNDDIVMQYYQSLVSGATMVFSPSSAMNAAIHDFSNNSFSGPLPSIALHLDGNFSYILLLNNNMFNSMLSAGFFGFCKGASGVSVNLSDNQLSGSLDTLSSCPPLWYFDAGYNMLDGSISNAVADLHFLRSLILRGNNLTGLIPGVFGDLAALEVLDLSRNYLTGTIPPNLAHASHLQALMLGHNSLSGGIPASFSELDQLVVLDVSFNNLSGDIPRLRHSTDCGSFVGNPLLHPCLGPNGTTGSTEHTQQDGEMSKSRSVMVIVIGTAIAMVSFLAVFLLFVVCERRKRAKIANLRAKLVVTFGDAPPELTYDNLVQATNNFSIQNLIGTGGFGSTYKAELAPGFLVALKRLAMGRFQGLEQFDVEIRTLGRIQHKNLVTLIGYHIGGSETFLIYNYLSGGNLDTFIHEMGSRTVSWTEVQKIAEDVAEALAFLHCSCTPRIIHRDIKPSNILLDEELNAYLSDFGLARLMEVSQTHATTDVAGTFGYVAPEYATTCRVSDKADVYSFGVVLLEMMSGKRSLDPSFSQFSDGFTIVGWARMLAEEGNTGEFFSAGLLDIVPMDKLSEMLNIALSCTSESLADRPSMRQVAAKLKQLRNEQ</sequence>
<evidence type="ECO:0000256" key="7">
    <source>
        <dbReference type="ARBA" id="ARBA00022553"/>
    </source>
</evidence>
<dbReference type="GO" id="GO:0005886">
    <property type="term" value="C:plasma membrane"/>
    <property type="evidence" value="ECO:0007669"/>
    <property type="project" value="UniProtKB-SubCell"/>
</dbReference>
<evidence type="ECO:0000256" key="17">
    <source>
        <dbReference type="ARBA" id="ARBA00023136"/>
    </source>
</evidence>
<keyword evidence="11 24" id="KW-0732">Signal</keyword>
<dbReference type="Gramene" id="LPERR01G00190.1">
    <property type="protein sequence ID" value="LPERR01G00190.1"/>
    <property type="gene ID" value="LPERR01G00190"/>
</dbReference>
<dbReference type="Pfam" id="PF00560">
    <property type="entry name" value="LRR_1"/>
    <property type="match status" value="3"/>
</dbReference>
<name>A0A0D9UVS2_9ORYZ</name>
<evidence type="ECO:0000256" key="21">
    <source>
        <dbReference type="ARBA" id="ARBA00048679"/>
    </source>
</evidence>
<dbReference type="Gene3D" id="3.30.200.20">
    <property type="entry name" value="Phosphorylase Kinase, domain 1"/>
    <property type="match status" value="1"/>
</dbReference>
<dbReference type="Pfam" id="PF08263">
    <property type="entry name" value="LRRNT_2"/>
    <property type="match status" value="1"/>
</dbReference>
<evidence type="ECO:0000259" key="25">
    <source>
        <dbReference type="PROSITE" id="PS50011"/>
    </source>
</evidence>
<feature type="chain" id="PRO_5002347163" description="non-specific serine/threonine protein kinase" evidence="24">
    <location>
        <begin position="19"/>
        <end position="954"/>
    </location>
</feature>
<keyword evidence="16 23" id="KW-1133">Transmembrane helix</keyword>
<evidence type="ECO:0000256" key="16">
    <source>
        <dbReference type="ARBA" id="ARBA00022989"/>
    </source>
</evidence>
<dbReference type="GO" id="GO:0009942">
    <property type="term" value="P:longitudinal axis specification"/>
    <property type="evidence" value="ECO:0007669"/>
    <property type="project" value="UniProtKB-ARBA"/>
</dbReference>
<evidence type="ECO:0000256" key="3">
    <source>
        <dbReference type="ARBA" id="ARBA00012513"/>
    </source>
</evidence>
<dbReference type="GO" id="GO:0009945">
    <property type="term" value="P:radial axis specification"/>
    <property type="evidence" value="ECO:0007669"/>
    <property type="project" value="UniProtKB-ARBA"/>
</dbReference>
<dbReference type="PROSITE" id="PS50011">
    <property type="entry name" value="PROTEIN_KINASE_DOM"/>
    <property type="match status" value="1"/>
</dbReference>
<dbReference type="PROSITE" id="PS00108">
    <property type="entry name" value="PROTEIN_KINASE_ST"/>
    <property type="match status" value="1"/>
</dbReference>
<dbReference type="PANTHER" id="PTHR48056">
    <property type="entry name" value="LRR RECEPTOR-LIKE SERINE/THREONINE-PROTEIN KINASE-RELATED"/>
    <property type="match status" value="1"/>
</dbReference>
<dbReference type="InterPro" id="IPR003591">
    <property type="entry name" value="Leu-rich_rpt_typical-subtyp"/>
</dbReference>
<evidence type="ECO:0000313" key="27">
    <source>
        <dbReference type="Proteomes" id="UP000032180"/>
    </source>
</evidence>
<reference evidence="27" key="2">
    <citation type="submission" date="2013-12" db="EMBL/GenBank/DDBJ databases">
        <authorList>
            <person name="Yu Y."/>
            <person name="Lee S."/>
            <person name="de Baynast K."/>
            <person name="Wissotski M."/>
            <person name="Liu L."/>
            <person name="Talag J."/>
            <person name="Goicoechea J."/>
            <person name="Angelova A."/>
            <person name="Jetty R."/>
            <person name="Kudrna D."/>
            <person name="Golser W."/>
            <person name="Rivera L."/>
            <person name="Zhang J."/>
            <person name="Wing R."/>
        </authorList>
    </citation>
    <scope>NUCLEOTIDE SEQUENCE</scope>
</reference>
<evidence type="ECO:0000256" key="6">
    <source>
        <dbReference type="ARBA" id="ARBA00022527"/>
    </source>
</evidence>
<dbReference type="STRING" id="77586.A0A0D9UVS2"/>
<evidence type="ECO:0000256" key="15">
    <source>
        <dbReference type="ARBA" id="ARBA00022840"/>
    </source>
</evidence>
<dbReference type="Gene3D" id="1.10.510.10">
    <property type="entry name" value="Transferase(Phosphotransferase) domain 1"/>
    <property type="match status" value="1"/>
</dbReference>
<protein>
    <recommendedName>
        <fullName evidence="3">non-specific serine/threonine protein kinase</fullName>
        <ecNumber evidence="3">2.7.11.1</ecNumber>
    </recommendedName>
</protein>
<evidence type="ECO:0000256" key="8">
    <source>
        <dbReference type="ARBA" id="ARBA00022614"/>
    </source>
</evidence>
<dbReference type="GO" id="GO:0048508">
    <property type="term" value="P:embryonic meristem development"/>
    <property type="evidence" value="ECO:0007669"/>
    <property type="project" value="UniProtKB-ARBA"/>
</dbReference>
<evidence type="ECO:0000256" key="11">
    <source>
        <dbReference type="ARBA" id="ARBA00022729"/>
    </source>
</evidence>
<comment type="similarity">
    <text evidence="2">Belongs to the protein kinase superfamily. Ser/Thr protein kinase family.</text>
</comment>
<dbReference type="SMART" id="SM00220">
    <property type="entry name" value="S_TKc"/>
    <property type="match status" value="1"/>
</dbReference>
<keyword evidence="17 23" id="KW-0472">Membrane</keyword>
<keyword evidence="5" id="KW-1003">Cell membrane</keyword>
<dbReference type="InterPro" id="IPR008271">
    <property type="entry name" value="Ser/Thr_kinase_AS"/>
</dbReference>
<dbReference type="InterPro" id="IPR011009">
    <property type="entry name" value="Kinase-like_dom_sf"/>
</dbReference>
<dbReference type="FunFam" id="3.80.10.10:FF:000041">
    <property type="entry name" value="LRR receptor-like serine/threonine-protein kinase ERECTA"/>
    <property type="match status" value="1"/>
</dbReference>
<evidence type="ECO:0000256" key="2">
    <source>
        <dbReference type="ARBA" id="ARBA00008684"/>
    </source>
</evidence>
<evidence type="ECO:0000256" key="23">
    <source>
        <dbReference type="SAM" id="Phobius"/>
    </source>
</evidence>
<keyword evidence="7" id="KW-0597">Phosphoprotein</keyword>
<dbReference type="GO" id="GO:0004674">
    <property type="term" value="F:protein serine/threonine kinase activity"/>
    <property type="evidence" value="ECO:0007669"/>
    <property type="project" value="UniProtKB-KW"/>
</dbReference>
<keyword evidence="6" id="KW-0723">Serine/threonine-protein kinase</keyword>
<proteinExistence type="inferred from homology"/>
<accession>A0A0D9UVS2</accession>
<keyword evidence="15 22" id="KW-0067">ATP-binding</keyword>
<evidence type="ECO:0000256" key="5">
    <source>
        <dbReference type="ARBA" id="ARBA00022475"/>
    </source>
</evidence>
<keyword evidence="9" id="KW-0808">Transferase</keyword>
<keyword evidence="4" id="KW-0217">Developmental protein</keyword>
<dbReference type="Pfam" id="PF00069">
    <property type="entry name" value="Pkinase"/>
    <property type="match status" value="1"/>
</dbReference>
<evidence type="ECO:0000256" key="22">
    <source>
        <dbReference type="PROSITE-ProRule" id="PRU10141"/>
    </source>
</evidence>
<dbReference type="FunFam" id="1.10.510.10:FF:000192">
    <property type="entry name" value="LRR receptor-like serine/threonine-protein kinase RPK2"/>
    <property type="match status" value="1"/>
</dbReference>
<dbReference type="GO" id="GO:0009409">
    <property type="term" value="P:response to cold"/>
    <property type="evidence" value="ECO:0007669"/>
    <property type="project" value="UniProtKB-ARBA"/>
</dbReference>
<evidence type="ECO:0000256" key="24">
    <source>
        <dbReference type="SAM" id="SignalP"/>
    </source>
</evidence>
<keyword evidence="10 23" id="KW-0812">Transmembrane</keyword>
<dbReference type="PANTHER" id="PTHR48056:SF63">
    <property type="entry name" value="PROTEIN KINASE DOMAIN-CONTAINING PROTEIN"/>
    <property type="match status" value="1"/>
</dbReference>
<dbReference type="InterPro" id="IPR050647">
    <property type="entry name" value="Plant_LRR-RLKs"/>
</dbReference>
<evidence type="ECO:0000256" key="1">
    <source>
        <dbReference type="ARBA" id="ARBA00004251"/>
    </source>
</evidence>
<dbReference type="InterPro" id="IPR001611">
    <property type="entry name" value="Leu-rich_rpt"/>
</dbReference>
<feature type="domain" description="Protein kinase" evidence="25">
    <location>
        <begin position="676"/>
        <end position="950"/>
    </location>
</feature>
<evidence type="ECO:0000313" key="26">
    <source>
        <dbReference type="EnsemblPlants" id="LPERR01G00190.1"/>
    </source>
</evidence>
<dbReference type="AlphaFoldDB" id="A0A0D9UVS2"/>
<evidence type="ECO:0000256" key="13">
    <source>
        <dbReference type="ARBA" id="ARBA00022741"/>
    </source>
</evidence>